<evidence type="ECO:0000256" key="1">
    <source>
        <dbReference type="SAM" id="MobiDB-lite"/>
    </source>
</evidence>
<reference evidence="3" key="1">
    <citation type="submission" date="2016-06" db="EMBL/GenBank/DDBJ databases">
        <authorList>
            <person name="Berg J.A."/>
            <person name="Stratton M.L."/>
            <person name="Esplin I.D."/>
            <person name="Jensen G.L."/>
            <person name="Merrill B.D."/>
            <person name="Breakwell D.P."/>
            <person name="Hope S."/>
            <person name="Grose J.H."/>
        </authorList>
    </citation>
    <scope>NUCLEOTIDE SEQUENCE [LARGE SCALE GENOMIC DNA]</scope>
</reference>
<feature type="region of interest" description="Disordered" evidence="1">
    <location>
        <begin position="160"/>
        <end position="189"/>
    </location>
</feature>
<dbReference type="EMBL" id="KX397373">
    <property type="protein sequence ID" value="ANZ50491.1"/>
    <property type="molecule type" value="Genomic_DNA"/>
</dbReference>
<evidence type="ECO:0000313" key="3">
    <source>
        <dbReference type="Proteomes" id="UP000221949"/>
    </source>
</evidence>
<dbReference type="Proteomes" id="UP000221949">
    <property type="component" value="Segment"/>
</dbReference>
<name>A0A1B2IGU6_9CAUD</name>
<gene>
    <name evidence="2" type="ORF">STRATTON_66</name>
</gene>
<accession>A0A1B2IGU6</accession>
<proteinExistence type="predicted"/>
<protein>
    <submittedName>
        <fullName evidence="2">Putative virion structural protein</fullName>
    </submittedName>
</protein>
<evidence type="ECO:0000313" key="2">
    <source>
        <dbReference type="EMBL" id="ANZ50491.1"/>
    </source>
</evidence>
<sequence>MSDKTLETSVVNILSRFPDLLRQRAESTEEFNAVLNNEHITLVEQSLLGLDYLPGILEKLQILLAANQLTAISLLVGVPEVDILGTLDKVSTQRNVLDNAARSGARLAKFAVGESSRFGLPSYDKTAIAVGESRRPGGRGRGSDFMMGANAKYDDYSSIGGDNVTNNDNSRNDNRTTNHTVNNIDGSGKAGKVAATLPSNTLKQLHEQEGLSNGKLFSVTFERDGNKVELPMQLRLAVKSLPTEQIETIIAFSDQTKTFWERVLRAKVGSLSYAKDIALCNDLIDEYRKNRYRDKSGYYRKMMEKKNGNWLSGLLSLSPSINNASSIMVVSQDTIDGLSAQLGGDFDDFNVRQRVFQDTLTVYYVVVDTVWNRVTIYTRGQASPREMDKSDFSKAKAGSGDVNKIIEAYRSGAQPVL</sequence>
<organism evidence="2 3">
    <name type="scientific">Erwinia phage vB_EamM_Stratton</name>
    <dbReference type="NCBI Taxonomy" id="1883378"/>
    <lineage>
        <taxon>Viruses</taxon>
        <taxon>Duplodnaviria</taxon>
        <taxon>Heunggongvirae</taxon>
        <taxon>Uroviricota</taxon>
        <taxon>Caudoviricetes</taxon>
        <taxon>Chimalliviridae</taxon>
        <taxon>Erskinevirus</taxon>
        <taxon>Erskinevirus EaH2</taxon>
    </lineage>
</organism>